<dbReference type="AlphaFoldDB" id="A0A4V3XCZ8"/>
<dbReference type="InterPro" id="IPR050613">
    <property type="entry name" value="Sec_Metabolite_Reg"/>
</dbReference>
<feature type="domain" description="Zn(2)-C6 fungal-type" evidence="5">
    <location>
        <begin position="49"/>
        <end position="73"/>
    </location>
</feature>
<dbReference type="PROSITE" id="PS50048">
    <property type="entry name" value="ZN2_CY6_FUNGAL_2"/>
    <property type="match status" value="1"/>
</dbReference>
<dbReference type="GO" id="GO:0008270">
    <property type="term" value="F:zinc ion binding"/>
    <property type="evidence" value="ECO:0007669"/>
    <property type="project" value="InterPro"/>
</dbReference>
<dbReference type="Proteomes" id="UP000308199">
    <property type="component" value="Unassembled WGS sequence"/>
</dbReference>
<feature type="compositionally biased region" description="Basic and acidic residues" evidence="4">
    <location>
        <begin position="26"/>
        <end position="35"/>
    </location>
</feature>
<keyword evidence="7" id="KW-1185">Reference proteome</keyword>
<dbReference type="GO" id="GO:0005634">
    <property type="term" value="C:nucleus"/>
    <property type="evidence" value="ECO:0007669"/>
    <property type="project" value="UniProtKB-SubCell"/>
</dbReference>
<feature type="coiled-coil region" evidence="3">
    <location>
        <begin position="89"/>
        <end position="116"/>
    </location>
</feature>
<dbReference type="InterPro" id="IPR036864">
    <property type="entry name" value="Zn2-C6_fun-type_DNA-bd_sf"/>
</dbReference>
<dbReference type="SMART" id="SM00066">
    <property type="entry name" value="GAL4"/>
    <property type="match status" value="1"/>
</dbReference>
<comment type="subcellular location">
    <subcellularLocation>
        <location evidence="1">Nucleus</location>
    </subcellularLocation>
</comment>
<organism evidence="6 7">
    <name type="scientific">Phellinidium pouzarii</name>
    <dbReference type="NCBI Taxonomy" id="167371"/>
    <lineage>
        <taxon>Eukaryota</taxon>
        <taxon>Fungi</taxon>
        <taxon>Dikarya</taxon>
        <taxon>Basidiomycota</taxon>
        <taxon>Agaricomycotina</taxon>
        <taxon>Agaricomycetes</taxon>
        <taxon>Hymenochaetales</taxon>
        <taxon>Hymenochaetaceae</taxon>
        <taxon>Phellinidium</taxon>
    </lineage>
</organism>
<dbReference type="InterPro" id="IPR001138">
    <property type="entry name" value="Zn2Cys6_DnaBD"/>
</dbReference>
<feature type="region of interest" description="Disordered" evidence="4">
    <location>
        <begin position="671"/>
        <end position="724"/>
    </location>
</feature>
<proteinExistence type="predicted"/>
<feature type="region of interest" description="Disordered" evidence="4">
    <location>
        <begin position="1"/>
        <end position="35"/>
    </location>
</feature>
<feature type="compositionally biased region" description="Low complexity" evidence="4">
    <location>
        <begin position="190"/>
        <end position="203"/>
    </location>
</feature>
<dbReference type="Gene3D" id="4.10.240.10">
    <property type="entry name" value="Zn(2)-C6 fungal-type DNA-binding domain"/>
    <property type="match status" value="1"/>
</dbReference>
<feature type="region of interest" description="Disordered" evidence="4">
    <location>
        <begin position="831"/>
        <end position="890"/>
    </location>
</feature>
<gene>
    <name evidence="6" type="ORF">EW145_g3096</name>
</gene>
<dbReference type="GO" id="GO:0000981">
    <property type="term" value="F:DNA-binding transcription factor activity, RNA polymerase II-specific"/>
    <property type="evidence" value="ECO:0007669"/>
    <property type="project" value="InterPro"/>
</dbReference>
<protein>
    <recommendedName>
        <fullName evidence="5">Zn(2)-C6 fungal-type domain-containing protein</fullName>
    </recommendedName>
</protein>
<evidence type="ECO:0000256" key="3">
    <source>
        <dbReference type="SAM" id="Coils"/>
    </source>
</evidence>
<accession>A0A4V3XCZ8</accession>
<evidence type="ECO:0000259" key="5">
    <source>
        <dbReference type="PROSITE" id="PS50048"/>
    </source>
</evidence>
<dbReference type="CDD" id="cd00067">
    <property type="entry name" value="GAL4"/>
    <property type="match status" value="1"/>
</dbReference>
<dbReference type="OrthoDB" id="424974at2759"/>
<evidence type="ECO:0000313" key="7">
    <source>
        <dbReference type="Proteomes" id="UP000308199"/>
    </source>
</evidence>
<dbReference type="EMBL" id="SGPK01000123">
    <property type="protein sequence ID" value="THH07873.1"/>
    <property type="molecule type" value="Genomic_DNA"/>
</dbReference>
<dbReference type="Pfam" id="PF00172">
    <property type="entry name" value="Zn_clus"/>
    <property type="match status" value="1"/>
</dbReference>
<evidence type="ECO:0000256" key="1">
    <source>
        <dbReference type="ARBA" id="ARBA00004123"/>
    </source>
</evidence>
<evidence type="ECO:0000256" key="2">
    <source>
        <dbReference type="ARBA" id="ARBA00023242"/>
    </source>
</evidence>
<feature type="region of interest" description="Disordered" evidence="4">
    <location>
        <begin position="181"/>
        <end position="213"/>
    </location>
</feature>
<dbReference type="PANTHER" id="PTHR31001:SF56">
    <property type="entry name" value="ZN(2)-C6 FUNGAL-TYPE DOMAIN-CONTAINING PROTEIN"/>
    <property type="match status" value="1"/>
</dbReference>
<dbReference type="SUPFAM" id="SSF57701">
    <property type="entry name" value="Zn2/Cys6 DNA-binding domain"/>
    <property type="match status" value="1"/>
</dbReference>
<dbReference type="PANTHER" id="PTHR31001">
    <property type="entry name" value="UNCHARACTERIZED TRANSCRIPTIONAL REGULATORY PROTEIN"/>
    <property type="match status" value="1"/>
</dbReference>
<feature type="compositionally biased region" description="Low complexity" evidence="4">
    <location>
        <begin position="712"/>
        <end position="724"/>
    </location>
</feature>
<name>A0A4V3XCZ8_9AGAM</name>
<comment type="caution">
    <text evidence="6">The sequence shown here is derived from an EMBL/GenBank/DDBJ whole genome shotgun (WGS) entry which is preliminary data.</text>
</comment>
<evidence type="ECO:0000256" key="4">
    <source>
        <dbReference type="SAM" id="MobiDB-lite"/>
    </source>
</evidence>
<evidence type="ECO:0000313" key="6">
    <source>
        <dbReference type="EMBL" id="THH07873.1"/>
    </source>
</evidence>
<dbReference type="CDD" id="cd12148">
    <property type="entry name" value="fungal_TF_MHR"/>
    <property type="match status" value="1"/>
</dbReference>
<keyword evidence="2" id="KW-0539">Nucleus</keyword>
<reference evidence="6 7" key="1">
    <citation type="submission" date="2019-02" db="EMBL/GenBank/DDBJ databases">
        <title>Genome sequencing of the rare red list fungi Phellinidium pouzarii.</title>
        <authorList>
            <person name="Buettner E."/>
            <person name="Kellner H."/>
        </authorList>
    </citation>
    <scope>NUCLEOTIDE SEQUENCE [LARGE SCALE GENOMIC DNA]</scope>
    <source>
        <strain evidence="6 7">DSM 108285</strain>
    </source>
</reference>
<keyword evidence="3" id="KW-0175">Coiled coil</keyword>
<sequence>MPADTVYGAPREQLQYRPGIRGTRHGPKDDGEGSHTREIELKRSRGEISCAECRRLKIKCDKQLPCSSCLRRGCSLATGQGTRFVLAATDHLHRRISKMSERIRQLEDALAILQLRDSEEPHPLLRDELLSMKIEKGEEVLDTESGQDIPKDLGGLGTLSISDKGSQRFFGASGGSEILFLNDDDETNHSSPSASNSAGSPVSLQASIRDSKSPPLQPDVALFSNAFPFTPTGPACDVREKIMSHLPPWDSALALVDIYFEQAAWLFRSVSRQQLIDEMLPVLYRRVPPSPAHEHGGNYDGPHALALLLMTFAVGTLVDLRHEPYSMEADHYYQLAKAAITLQSVLERPELVTVQALHLMSIYNAMRQPDIRDEEGGTSMEMSWSLIRLCHQLAQTSLATGRPPSITLPYIDCAFPLDDEAHLNNKGETEPGFGSWGFRFACECVGQVAAKTLTASIPSYSAILELDAKIRDFPIPEFPQDTPLDKSKPSMVMMRYVLAHTRETSVSFFAQAMIDDPVNPLRSQYAPSFLATYRCASHILKSIREEFDLLPELSARFWPPWTFAFSSAVVFGTVVTRGPSSSMAPSSLHELDAACELFSRASGHSRRAAKAYIILQKLQTKAHAAYDACLRTKAAPDTTGEETPVLRASVQEKDDELDMFSGRVRLVSSKRCASSTGGSPIQADPKMPNGNHTLTPPPSQSVPSSEHTTLHAMSSSSPISPISAMSGVSHMHNLSATRSSDSIDGELVYPQDWTDSNNVSLRDLYSERGPGTYTVSSSEYPAAVVDEWATSPTATALLVEHTQSQHSLPPGAALCTLEFTFVSFWDGRDGHHAHPVSQPQHHVHPPHPPLSHPHSQHGHSADPRFHHAFSVPPPPPPSSQSSAYYHSPNGTSPPGMCGVGYGTAPRELAEMGLASQHSGLNQRWTSFMQDSGLFYGSGSSM</sequence>